<dbReference type="SUPFAM" id="SSF53335">
    <property type="entry name" value="S-adenosyl-L-methionine-dependent methyltransferases"/>
    <property type="match status" value="1"/>
</dbReference>
<dbReference type="InterPro" id="IPR029063">
    <property type="entry name" value="SAM-dependent_MTases_sf"/>
</dbReference>
<feature type="domain" description="Methyltransferase" evidence="1">
    <location>
        <begin position="60"/>
        <end position="165"/>
    </location>
</feature>
<dbReference type="InterPro" id="IPR041698">
    <property type="entry name" value="Methyltransf_25"/>
</dbReference>
<accession>A0A1V8S8C6</accession>
<dbReference type="OrthoDB" id="8300214at2759"/>
<gene>
    <name evidence="2" type="ORF">B0A48_18460</name>
</gene>
<dbReference type="STRING" id="1507870.A0A1V8S8C6"/>
<protein>
    <recommendedName>
        <fullName evidence="1">Methyltransferase domain-containing protein</fullName>
    </recommendedName>
</protein>
<dbReference type="Pfam" id="PF13649">
    <property type="entry name" value="Methyltransf_25"/>
    <property type="match status" value="1"/>
</dbReference>
<evidence type="ECO:0000313" key="2">
    <source>
        <dbReference type="EMBL" id="OQN95303.1"/>
    </source>
</evidence>
<dbReference type="CDD" id="cd02440">
    <property type="entry name" value="AdoMet_MTases"/>
    <property type="match status" value="1"/>
</dbReference>
<dbReference type="InParanoid" id="A0A1V8S8C6"/>
<dbReference type="AlphaFoldDB" id="A0A1V8S8C6"/>
<organism evidence="2 3">
    <name type="scientific">Cryoendolithus antarcticus</name>
    <dbReference type="NCBI Taxonomy" id="1507870"/>
    <lineage>
        <taxon>Eukaryota</taxon>
        <taxon>Fungi</taxon>
        <taxon>Dikarya</taxon>
        <taxon>Ascomycota</taxon>
        <taxon>Pezizomycotina</taxon>
        <taxon>Dothideomycetes</taxon>
        <taxon>Dothideomycetidae</taxon>
        <taxon>Cladosporiales</taxon>
        <taxon>Cladosporiaceae</taxon>
        <taxon>Cryoendolithus</taxon>
    </lineage>
</organism>
<comment type="caution">
    <text evidence="2">The sequence shown here is derived from an EMBL/GenBank/DDBJ whole genome shotgun (WGS) entry which is preliminary data.</text>
</comment>
<dbReference type="Proteomes" id="UP000192596">
    <property type="component" value="Unassembled WGS sequence"/>
</dbReference>
<evidence type="ECO:0000259" key="1">
    <source>
        <dbReference type="Pfam" id="PF13649"/>
    </source>
</evidence>
<keyword evidence="3" id="KW-1185">Reference proteome</keyword>
<sequence length="288" mass="30706">MSSTDSAQSALAATLAQCAISTSPAVLKVQTSQLVHRLNLLSAFFPSHDYTETPLAGSTVLEIGCGQGDTTIILAHAVGPGGKVLALDPAPLDYGSPYTLEQAQGHLSASRLGDRIEWIRADPLEAAENGSLDGKDLKWVVLAHSLFYMSGEDYVYRLLKALADYGKKHGGLKLLFAEWGMKASVPGAEAHLLAVKAQTAQPLRGGNVQMSLEPAKIAELAKKAGWVVEREAWVEAPQMDDGGWEVSAAKSMDKGESTREAKALLEKMEASIKGPIECMDVWTGVFTA</sequence>
<proteinExistence type="predicted"/>
<dbReference type="EMBL" id="NAJO01000112">
    <property type="protein sequence ID" value="OQN95303.1"/>
    <property type="molecule type" value="Genomic_DNA"/>
</dbReference>
<name>A0A1V8S8C6_9PEZI</name>
<dbReference type="Gene3D" id="3.40.50.150">
    <property type="entry name" value="Vaccinia Virus protein VP39"/>
    <property type="match status" value="1"/>
</dbReference>
<evidence type="ECO:0000313" key="3">
    <source>
        <dbReference type="Proteomes" id="UP000192596"/>
    </source>
</evidence>
<reference evidence="3" key="1">
    <citation type="submission" date="2017-03" db="EMBL/GenBank/DDBJ databases">
        <title>Genomes of endolithic fungi from Antarctica.</title>
        <authorList>
            <person name="Coleine C."/>
            <person name="Masonjones S."/>
            <person name="Stajich J.E."/>
        </authorList>
    </citation>
    <scope>NUCLEOTIDE SEQUENCE [LARGE SCALE GENOMIC DNA]</scope>
    <source>
        <strain evidence="3">CCFEE 5527</strain>
    </source>
</reference>